<dbReference type="AlphaFoldDB" id="A0A1W2DX64"/>
<name>A0A1W2DX64_9SPHI</name>
<dbReference type="OrthoDB" id="757351at2"/>
<accession>A0A1W2DX64</accession>
<dbReference type="Proteomes" id="UP000192756">
    <property type="component" value="Unassembled WGS sequence"/>
</dbReference>
<organism evidence="1 2">
    <name type="scientific">Pedobacter africanus</name>
    <dbReference type="NCBI Taxonomy" id="151894"/>
    <lineage>
        <taxon>Bacteria</taxon>
        <taxon>Pseudomonadati</taxon>
        <taxon>Bacteroidota</taxon>
        <taxon>Sphingobacteriia</taxon>
        <taxon>Sphingobacteriales</taxon>
        <taxon>Sphingobacteriaceae</taxon>
        <taxon>Pedobacter</taxon>
    </lineage>
</organism>
<proteinExistence type="predicted"/>
<dbReference type="STRING" id="151894.SAMN04488524_4208"/>
<dbReference type="RefSeq" id="WP_144009013.1">
    <property type="nucleotide sequence ID" value="NZ_FWXT01000004.1"/>
</dbReference>
<keyword evidence="2" id="KW-1185">Reference proteome</keyword>
<evidence type="ECO:0000313" key="1">
    <source>
        <dbReference type="EMBL" id="SMD02110.1"/>
    </source>
</evidence>
<gene>
    <name evidence="1" type="ORF">SAMN04488524_4208</name>
</gene>
<reference evidence="2" key="1">
    <citation type="submission" date="2017-04" db="EMBL/GenBank/DDBJ databases">
        <authorList>
            <person name="Varghese N."/>
            <person name="Submissions S."/>
        </authorList>
    </citation>
    <scope>NUCLEOTIDE SEQUENCE [LARGE SCALE GENOMIC DNA]</scope>
    <source>
        <strain evidence="2">DSM 12126</strain>
    </source>
</reference>
<sequence>MNTLKQCLRLSAIFMLLLIIACKKNKVRKTEDPPQKEPEKAYVPVKLETDGLIINLKYKENSNLLTAIEENNGNKTLISYTTDQKPSKLEKFKNGTLYRTVFYEKDNAQSIKRAVLFNYDHVLDGYIPQGDYTFQYNSNNLPAEIKYHSSTNNPVKLHSMTYHSSGNLSDVSILNYPDQTSTVKYTFDDHKGIATHISNNWLFALESEHWFLPSAPNNILSYLRSGTGADQLSFSYEYNAERYPSKMSITRNNTVQQLKITYKDLPLQPIQ</sequence>
<protein>
    <recommendedName>
        <fullName evidence="3">YD repeat-containing protein</fullName>
    </recommendedName>
</protein>
<evidence type="ECO:0000313" key="2">
    <source>
        <dbReference type="Proteomes" id="UP000192756"/>
    </source>
</evidence>
<dbReference type="PROSITE" id="PS51257">
    <property type="entry name" value="PROKAR_LIPOPROTEIN"/>
    <property type="match status" value="1"/>
</dbReference>
<dbReference type="EMBL" id="FWXT01000004">
    <property type="protein sequence ID" value="SMD02110.1"/>
    <property type="molecule type" value="Genomic_DNA"/>
</dbReference>
<evidence type="ECO:0008006" key="3">
    <source>
        <dbReference type="Google" id="ProtNLM"/>
    </source>
</evidence>